<evidence type="ECO:0000259" key="6">
    <source>
        <dbReference type="PROSITE" id="PS51433"/>
    </source>
</evidence>
<dbReference type="GO" id="GO:0005634">
    <property type="term" value="C:nucleus"/>
    <property type="evidence" value="ECO:0007669"/>
    <property type="project" value="UniProtKB-SubCell"/>
</dbReference>
<reference evidence="7" key="1">
    <citation type="submission" date="2013-04" db="EMBL/GenBank/DDBJ databases">
        <authorList>
            <person name="Qu J."/>
            <person name="Murali S.C."/>
            <person name="Bandaranaike D."/>
            <person name="Bellair M."/>
            <person name="Blankenburg K."/>
            <person name="Chao H."/>
            <person name="Dinh H."/>
            <person name="Doddapaneni H."/>
            <person name="Downs B."/>
            <person name="Dugan-Rocha S."/>
            <person name="Elkadiri S."/>
            <person name="Gnanaolivu R.D."/>
            <person name="Hernandez B."/>
            <person name="Javaid M."/>
            <person name="Jayaseelan J.C."/>
            <person name="Lee S."/>
            <person name="Li M."/>
            <person name="Ming W."/>
            <person name="Munidasa M."/>
            <person name="Muniz J."/>
            <person name="Nguyen L."/>
            <person name="Ongeri F."/>
            <person name="Osuji N."/>
            <person name="Pu L.-L."/>
            <person name="Puazo M."/>
            <person name="Qu C."/>
            <person name="Quiroz J."/>
            <person name="Raj R."/>
            <person name="Weissenberger G."/>
            <person name="Xin Y."/>
            <person name="Zou X."/>
            <person name="Han Y."/>
            <person name="Richards S."/>
            <person name="Worley K."/>
            <person name="Muzny D."/>
            <person name="Gibbs R."/>
        </authorList>
    </citation>
    <scope>NUCLEOTIDE SEQUENCE</scope>
    <source>
        <strain evidence="7">Sampled in the wild</strain>
    </source>
</reference>
<protein>
    <submittedName>
        <fullName evidence="7">Uncharacterized protein</fullName>
    </submittedName>
</protein>
<keyword evidence="2 3" id="KW-0238">DNA-binding</keyword>
<dbReference type="PROSITE" id="PS51433">
    <property type="entry name" value="PNT"/>
    <property type="match status" value="1"/>
</dbReference>
<evidence type="ECO:0000313" key="8">
    <source>
        <dbReference type="Proteomes" id="UP000792457"/>
    </source>
</evidence>
<dbReference type="InterPro" id="IPR046328">
    <property type="entry name" value="ETS_fam"/>
</dbReference>
<evidence type="ECO:0000256" key="3">
    <source>
        <dbReference type="RuleBase" id="RU004019"/>
    </source>
</evidence>
<dbReference type="InterPro" id="IPR036388">
    <property type="entry name" value="WH-like_DNA-bd_sf"/>
</dbReference>
<dbReference type="Pfam" id="PF02198">
    <property type="entry name" value="SAM_PNT"/>
    <property type="match status" value="1"/>
</dbReference>
<dbReference type="GO" id="GO:0030154">
    <property type="term" value="P:cell differentiation"/>
    <property type="evidence" value="ECO:0007669"/>
    <property type="project" value="TreeGrafter"/>
</dbReference>
<dbReference type="GO" id="GO:0043565">
    <property type="term" value="F:sequence-specific DNA binding"/>
    <property type="evidence" value="ECO:0007669"/>
    <property type="project" value="InterPro"/>
</dbReference>
<comment type="caution">
    <text evidence="7">The sequence shown here is derived from an EMBL/GenBank/DDBJ whole genome shotgun (WGS) entry which is preliminary data.</text>
</comment>
<evidence type="ECO:0000256" key="4">
    <source>
        <dbReference type="SAM" id="MobiDB-lite"/>
    </source>
</evidence>
<accession>A0A8K0K861</accession>
<dbReference type="PROSITE" id="PS50061">
    <property type="entry name" value="ETS_DOMAIN_3"/>
    <property type="match status" value="1"/>
</dbReference>
<reference evidence="7" key="2">
    <citation type="submission" date="2017-10" db="EMBL/GenBank/DDBJ databases">
        <title>Ladona fulva Genome sequencing and assembly.</title>
        <authorList>
            <person name="Murali S."/>
            <person name="Richards S."/>
            <person name="Bandaranaike D."/>
            <person name="Bellair M."/>
            <person name="Blankenburg K."/>
            <person name="Chao H."/>
            <person name="Dinh H."/>
            <person name="Doddapaneni H."/>
            <person name="Dugan-Rocha S."/>
            <person name="Elkadiri S."/>
            <person name="Gnanaolivu R."/>
            <person name="Hernandez B."/>
            <person name="Skinner E."/>
            <person name="Javaid M."/>
            <person name="Lee S."/>
            <person name="Li M."/>
            <person name="Ming W."/>
            <person name="Munidasa M."/>
            <person name="Muniz J."/>
            <person name="Nguyen L."/>
            <person name="Hughes D."/>
            <person name="Osuji N."/>
            <person name="Pu L.-L."/>
            <person name="Puazo M."/>
            <person name="Qu C."/>
            <person name="Quiroz J."/>
            <person name="Raj R."/>
            <person name="Weissenberger G."/>
            <person name="Xin Y."/>
            <person name="Zou X."/>
            <person name="Han Y."/>
            <person name="Worley K."/>
            <person name="Muzny D."/>
            <person name="Gibbs R."/>
        </authorList>
    </citation>
    <scope>NUCLEOTIDE SEQUENCE</scope>
    <source>
        <strain evidence="7">Sampled in the wild</strain>
    </source>
</reference>
<dbReference type="Proteomes" id="UP000792457">
    <property type="component" value="Unassembled WGS sequence"/>
</dbReference>
<dbReference type="AlphaFoldDB" id="A0A8K0K861"/>
<dbReference type="EMBL" id="KZ308475">
    <property type="protein sequence ID" value="KAG8230274.1"/>
    <property type="molecule type" value="Genomic_DNA"/>
</dbReference>
<feature type="region of interest" description="Disordered" evidence="4">
    <location>
        <begin position="201"/>
        <end position="267"/>
    </location>
</feature>
<dbReference type="InterPro" id="IPR013761">
    <property type="entry name" value="SAM/pointed_sf"/>
</dbReference>
<dbReference type="Pfam" id="PF00178">
    <property type="entry name" value="Ets"/>
    <property type="match status" value="1"/>
</dbReference>
<dbReference type="GO" id="GO:0000981">
    <property type="term" value="F:DNA-binding transcription factor activity, RNA polymerase II-specific"/>
    <property type="evidence" value="ECO:0007669"/>
    <property type="project" value="TreeGrafter"/>
</dbReference>
<dbReference type="FunFam" id="1.10.10.10:FF:001336">
    <property type="entry name" value="Epithelium specific ets factor 3, ese3, putative"/>
    <property type="match status" value="1"/>
</dbReference>
<keyword evidence="8" id="KW-1185">Reference proteome</keyword>
<dbReference type="PANTHER" id="PTHR11849:SF190">
    <property type="entry name" value="ETS-DOMAIN PROTEIN"/>
    <property type="match status" value="1"/>
</dbReference>
<evidence type="ECO:0000313" key="7">
    <source>
        <dbReference type="EMBL" id="KAG8230274.1"/>
    </source>
</evidence>
<dbReference type="Gene3D" id="1.10.10.10">
    <property type="entry name" value="Winged helix-like DNA-binding domain superfamily/Winged helix DNA-binding domain"/>
    <property type="match status" value="1"/>
</dbReference>
<proteinExistence type="inferred from homology"/>
<dbReference type="SMART" id="SM00413">
    <property type="entry name" value="ETS"/>
    <property type="match status" value="1"/>
</dbReference>
<dbReference type="SUPFAM" id="SSF47769">
    <property type="entry name" value="SAM/Pointed domain"/>
    <property type="match status" value="1"/>
</dbReference>
<feature type="compositionally biased region" description="Polar residues" evidence="4">
    <location>
        <begin position="211"/>
        <end position="225"/>
    </location>
</feature>
<dbReference type="InterPro" id="IPR000418">
    <property type="entry name" value="Ets_dom"/>
</dbReference>
<sequence length="369" mass="42970">MYDMPQESYDYSSNYISHNHDLWDDSKCLYENDDYWHMGSVVVPQPVNIGLGMSFEVERENLEMELLGSANNGGYMVSSTFITATNKNNSIFDESKDTYNDWINKPVKQWTRTDIMSWLVSVSTDNGLNFEQVMLSGFRECTDGMALSNMTEDDFLKMEPNHGYIFYKALKEIMHRWGGPMYNDAYRGHHSINNALPGFDTILPDGERQTTDSMSNWHNSQISNVKTEEKGSSDGESEGENPEPKPVVKKKSVGRPPKESRSRRRKQEKKCGRLWEFIRDLLKDNNHCPNDICWVDHDEGTFRFVKSEKVAKLWGDIKENPKMNYEKLSRAMRYYYKSQVLLPVLGRRLVYKFGPNATNWRSNNPNFRF</sequence>
<feature type="domain" description="ETS" evidence="5">
    <location>
        <begin position="272"/>
        <end position="354"/>
    </location>
</feature>
<feature type="domain" description="PNT" evidence="6">
    <location>
        <begin position="89"/>
        <end position="177"/>
    </location>
</feature>
<evidence type="ECO:0000259" key="5">
    <source>
        <dbReference type="PROSITE" id="PS50061"/>
    </source>
</evidence>
<dbReference type="PANTHER" id="PTHR11849">
    <property type="entry name" value="ETS"/>
    <property type="match status" value="1"/>
</dbReference>
<name>A0A8K0K861_LADFU</name>
<dbReference type="SUPFAM" id="SSF46785">
    <property type="entry name" value="Winged helix' DNA-binding domain"/>
    <property type="match status" value="1"/>
</dbReference>
<dbReference type="OrthoDB" id="5975550at2759"/>
<dbReference type="InterPro" id="IPR003118">
    <property type="entry name" value="Pointed_dom"/>
</dbReference>
<gene>
    <name evidence="7" type="ORF">J437_LFUL009447</name>
</gene>
<comment type="similarity">
    <text evidence="1 3">Belongs to the ETS family.</text>
</comment>
<dbReference type="PRINTS" id="PR00454">
    <property type="entry name" value="ETSDOMAIN"/>
</dbReference>
<organism evidence="7 8">
    <name type="scientific">Ladona fulva</name>
    <name type="common">Scarce chaser dragonfly</name>
    <name type="synonym">Libellula fulva</name>
    <dbReference type="NCBI Taxonomy" id="123851"/>
    <lineage>
        <taxon>Eukaryota</taxon>
        <taxon>Metazoa</taxon>
        <taxon>Ecdysozoa</taxon>
        <taxon>Arthropoda</taxon>
        <taxon>Hexapoda</taxon>
        <taxon>Insecta</taxon>
        <taxon>Pterygota</taxon>
        <taxon>Palaeoptera</taxon>
        <taxon>Odonata</taxon>
        <taxon>Epiprocta</taxon>
        <taxon>Anisoptera</taxon>
        <taxon>Libelluloidea</taxon>
        <taxon>Libellulidae</taxon>
        <taxon>Ladona</taxon>
    </lineage>
</organism>
<keyword evidence="3" id="KW-0539">Nucleus</keyword>
<dbReference type="Gene3D" id="1.10.150.50">
    <property type="entry name" value="Transcription Factor, Ets-1"/>
    <property type="match status" value="1"/>
</dbReference>
<evidence type="ECO:0000256" key="2">
    <source>
        <dbReference type="ARBA" id="ARBA00023125"/>
    </source>
</evidence>
<comment type="subcellular location">
    <subcellularLocation>
        <location evidence="3">Nucleus</location>
    </subcellularLocation>
</comment>
<evidence type="ECO:0000256" key="1">
    <source>
        <dbReference type="ARBA" id="ARBA00005562"/>
    </source>
</evidence>
<dbReference type="InterPro" id="IPR036390">
    <property type="entry name" value="WH_DNA-bd_sf"/>
</dbReference>